<keyword evidence="1" id="KW-0805">Transcription regulation</keyword>
<organism evidence="4 5">
    <name type="scientific">Bifidobacterium animalis subsp. animalis IM386</name>
    <dbReference type="NCBI Taxonomy" id="1402194"/>
    <lineage>
        <taxon>Bacteria</taxon>
        <taxon>Bacillati</taxon>
        <taxon>Actinomycetota</taxon>
        <taxon>Actinomycetes</taxon>
        <taxon>Bifidobacteriales</taxon>
        <taxon>Bifidobacteriaceae</taxon>
        <taxon>Bifidobacterium</taxon>
    </lineage>
</organism>
<keyword evidence="2" id="KW-0804">Transcription</keyword>
<reference evidence="4 5" key="2">
    <citation type="submission" date="2015-01" db="EMBL/GenBank/DDBJ databases">
        <title>Genome sequence of a Bifidobacterium animalis strain.</title>
        <authorList>
            <person name="Bogovic-Matijasic B."/>
            <person name="Hacin B."/>
            <person name="Citar M."/>
            <person name="Svigelj K."/>
            <person name="Stempelj M."/>
            <person name="Rogelj I."/>
        </authorList>
    </citation>
    <scope>NUCLEOTIDE SEQUENCE [LARGE SCALE GENOMIC DNA]</scope>
    <source>
        <strain evidence="4 5">IM386</strain>
    </source>
</reference>
<accession>A0AAV2W3G1</accession>
<evidence type="ECO:0000313" key="5">
    <source>
        <dbReference type="Proteomes" id="UP000035645"/>
    </source>
</evidence>
<evidence type="ECO:0000256" key="1">
    <source>
        <dbReference type="ARBA" id="ARBA00023015"/>
    </source>
</evidence>
<dbReference type="EMBL" id="CBUQ010000007">
    <property type="protein sequence ID" value="CDI67735.1"/>
    <property type="molecule type" value="Genomic_DNA"/>
</dbReference>
<protein>
    <recommendedName>
        <fullName evidence="3">HTH-type transcriptional regulator MT1864/Rv1816-like C-terminal domain-containing protein</fullName>
    </recommendedName>
</protein>
<name>A0AAV2W3G1_9BIFI</name>
<evidence type="ECO:0000259" key="3">
    <source>
        <dbReference type="Pfam" id="PF13305"/>
    </source>
</evidence>
<evidence type="ECO:0000256" key="2">
    <source>
        <dbReference type="ARBA" id="ARBA00023163"/>
    </source>
</evidence>
<sequence length="194" mass="22243">MPRPPRFTQEKVAVAAFDIVRDDGEESLTARSLAEKLGCSVKPIFGLFDTMDEVRQAVWERANAWYLERLDAAMSAGDRPPYLASGLAYIEFARTEPNLFTLLFMHRRTPEQMEQSGIQLRPVIELIARRLGVGYDEAYAFHMRMWVYVHGIASMIVTGYLDWDETFTERSLSDMFHALSEYTETKQGSEMDAI</sequence>
<dbReference type="SUPFAM" id="SSF46689">
    <property type="entry name" value="Homeodomain-like"/>
    <property type="match status" value="1"/>
</dbReference>
<comment type="caution">
    <text evidence="4">The sequence shown here is derived from an EMBL/GenBank/DDBJ whole genome shotgun (WGS) entry which is preliminary data.</text>
</comment>
<evidence type="ECO:0000313" key="4">
    <source>
        <dbReference type="EMBL" id="CDI67735.1"/>
    </source>
</evidence>
<dbReference type="SUPFAM" id="SSF48498">
    <property type="entry name" value="Tetracyclin repressor-like, C-terminal domain"/>
    <property type="match status" value="1"/>
</dbReference>
<dbReference type="Gene3D" id="1.10.357.10">
    <property type="entry name" value="Tetracycline Repressor, domain 2"/>
    <property type="match status" value="1"/>
</dbReference>
<proteinExistence type="predicted"/>
<feature type="domain" description="HTH-type transcriptional regulator MT1864/Rv1816-like C-terminal" evidence="3">
    <location>
        <begin position="84"/>
        <end position="178"/>
    </location>
</feature>
<gene>
    <name evidence="4" type="ORF">BANIM336_01056</name>
</gene>
<dbReference type="AlphaFoldDB" id="A0AAV2W3G1"/>
<dbReference type="RefSeq" id="WP_014697627.1">
    <property type="nucleotide sequence ID" value="NZ_CBUQ010000007.1"/>
</dbReference>
<dbReference type="Pfam" id="PF13305">
    <property type="entry name" value="TetR_C_33"/>
    <property type="match status" value="1"/>
</dbReference>
<reference evidence="4 5" key="1">
    <citation type="submission" date="2013-10" db="EMBL/GenBank/DDBJ databases">
        <authorList>
            <person name="Manrique M."/>
        </authorList>
    </citation>
    <scope>NUCLEOTIDE SEQUENCE [LARGE SCALE GENOMIC DNA]</scope>
    <source>
        <strain evidence="4 5">IM386</strain>
    </source>
</reference>
<dbReference type="InterPro" id="IPR036271">
    <property type="entry name" value="Tet_transcr_reg_TetR-rel_C_sf"/>
</dbReference>
<dbReference type="InterPro" id="IPR009057">
    <property type="entry name" value="Homeodomain-like_sf"/>
</dbReference>
<dbReference type="Proteomes" id="UP000035645">
    <property type="component" value="Unassembled WGS sequence"/>
</dbReference>
<dbReference type="InterPro" id="IPR025996">
    <property type="entry name" value="MT1864/Rv1816-like_C"/>
</dbReference>